<dbReference type="eggNOG" id="ENOG502ZY0R">
    <property type="taxonomic scope" value="Bacteria"/>
</dbReference>
<proteinExistence type="predicted"/>
<accession>G8R8N2</accession>
<keyword evidence="2" id="KW-1185">Reference proteome</keyword>
<gene>
    <name evidence="1" type="ordered locus">Oweho_0395</name>
</gene>
<dbReference type="HOGENOM" id="CLU_1015052_0_0_10"/>
<evidence type="ECO:0000313" key="2">
    <source>
        <dbReference type="Proteomes" id="UP000005631"/>
    </source>
</evidence>
<sequence length="274" mass="29593">MKNSKLFSGTILMAAFALTVGCEDTSLEDLLSEGDAQVSESYMKTEASLYNLYSVVDVSLRDSLFQVNDSAMVDGATVIRSGSNVTINFGTGVIGSDGRTRKGIIEVIESGDYMTSASLDIELKGYSVNDEKVTGSIELDKAGSDFGLVITGFSADQEIEIDANKTISWRKGFTTLSNSDDDVFDISGTATGKDLKDNRELSTSITEAMNYDRSCEFKMVSGIIELTLQPNDSIPDVTEAAIDFLADDACNNLAKIKLKQGETEIEVTKQFNGF</sequence>
<dbReference type="PROSITE" id="PS51257">
    <property type="entry name" value="PROKAR_LIPOPROTEIN"/>
    <property type="match status" value="1"/>
</dbReference>
<evidence type="ECO:0008006" key="3">
    <source>
        <dbReference type="Google" id="ProtNLM"/>
    </source>
</evidence>
<protein>
    <recommendedName>
        <fullName evidence="3">Lipoprotein</fullName>
    </recommendedName>
</protein>
<dbReference type="KEGG" id="oho:Oweho_0395"/>
<dbReference type="OrthoDB" id="1467842at2"/>
<dbReference type="Proteomes" id="UP000005631">
    <property type="component" value="Chromosome"/>
</dbReference>
<organism evidence="1 2">
    <name type="scientific">Owenweeksia hongkongensis (strain DSM 17368 / CIP 108786 / JCM 12287 / NRRL B-23963 / UST20020801)</name>
    <dbReference type="NCBI Taxonomy" id="926562"/>
    <lineage>
        <taxon>Bacteria</taxon>
        <taxon>Pseudomonadati</taxon>
        <taxon>Bacteroidota</taxon>
        <taxon>Flavobacteriia</taxon>
        <taxon>Flavobacteriales</taxon>
        <taxon>Owenweeksiaceae</taxon>
        <taxon>Owenweeksia</taxon>
    </lineage>
</organism>
<evidence type="ECO:0000313" key="1">
    <source>
        <dbReference type="EMBL" id="AEV31414.1"/>
    </source>
</evidence>
<dbReference type="RefSeq" id="WP_014200775.1">
    <property type="nucleotide sequence ID" value="NC_016599.1"/>
</dbReference>
<name>G8R8N2_OWEHD</name>
<dbReference type="STRING" id="926562.Oweho_0395"/>
<reference evidence="1 2" key="1">
    <citation type="journal article" date="2012" name="Stand. Genomic Sci.">
        <title>Genome sequence of the orange-pigmented seawater bacterium Owenweeksia hongkongensis type strain (UST20020801(T)).</title>
        <authorList>
            <person name="Riedel T."/>
            <person name="Held B."/>
            <person name="Nolan M."/>
            <person name="Lucas S."/>
            <person name="Lapidus A."/>
            <person name="Tice H."/>
            <person name="Del Rio T.G."/>
            <person name="Cheng J.F."/>
            <person name="Han C."/>
            <person name="Tapia R."/>
            <person name="Goodwin L.A."/>
            <person name="Pitluck S."/>
            <person name="Liolios K."/>
            <person name="Mavromatis K."/>
            <person name="Pagani I."/>
            <person name="Ivanova N."/>
            <person name="Mikhailova N."/>
            <person name="Pati A."/>
            <person name="Chen A."/>
            <person name="Palaniappan K."/>
            <person name="Rohde M."/>
            <person name="Tindall B.J."/>
            <person name="Detter J.C."/>
            <person name="Goker M."/>
            <person name="Woyke T."/>
            <person name="Bristow J."/>
            <person name="Eisen J.A."/>
            <person name="Markowitz V."/>
            <person name="Hugenholtz P."/>
            <person name="Klenk H.P."/>
            <person name="Kyrpides N.C."/>
        </authorList>
    </citation>
    <scope>NUCLEOTIDE SEQUENCE</scope>
    <source>
        <strain evidence="2">DSM 17368 / JCM 12287 / NRRL B-23963</strain>
    </source>
</reference>
<dbReference type="AlphaFoldDB" id="G8R8N2"/>
<dbReference type="EMBL" id="CP003156">
    <property type="protein sequence ID" value="AEV31414.1"/>
    <property type="molecule type" value="Genomic_DNA"/>
</dbReference>